<evidence type="ECO:0000313" key="2">
    <source>
        <dbReference type="EMBL" id="TDT32575.1"/>
    </source>
</evidence>
<dbReference type="PANTHER" id="PTHR43218:SF1">
    <property type="entry name" value="PHOSPHORIBOSYLTRANSFERASE"/>
    <property type="match status" value="1"/>
</dbReference>
<dbReference type="Pfam" id="PF00156">
    <property type="entry name" value="Pribosyltran"/>
    <property type="match status" value="1"/>
</dbReference>
<keyword evidence="3" id="KW-1185">Reference proteome</keyword>
<organism evidence="2 3">
    <name type="scientific">Naumannella halotolerans</name>
    <dbReference type="NCBI Taxonomy" id="993414"/>
    <lineage>
        <taxon>Bacteria</taxon>
        <taxon>Bacillati</taxon>
        <taxon>Actinomycetota</taxon>
        <taxon>Actinomycetes</taxon>
        <taxon>Propionibacteriales</taxon>
        <taxon>Propionibacteriaceae</taxon>
        <taxon>Naumannella</taxon>
    </lineage>
</organism>
<gene>
    <name evidence="2" type="ORF">CLV29_0155</name>
</gene>
<dbReference type="Proteomes" id="UP000295371">
    <property type="component" value="Unassembled WGS sequence"/>
</dbReference>
<dbReference type="OrthoDB" id="7060065at2"/>
<dbReference type="Gene3D" id="3.40.50.2020">
    <property type="match status" value="1"/>
</dbReference>
<name>A0A4R7J5W7_9ACTN</name>
<feature type="domain" description="Phosphoribosyltransferase" evidence="1">
    <location>
        <begin position="45"/>
        <end position="164"/>
    </location>
</feature>
<dbReference type="SUPFAM" id="SSF53271">
    <property type="entry name" value="PRTase-like"/>
    <property type="match status" value="1"/>
</dbReference>
<dbReference type="EMBL" id="SOAW01000001">
    <property type="protein sequence ID" value="TDT32575.1"/>
    <property type="molecule type" value="Genomic_DNA"/>
</dbReference>
<keyword evidence="2" id="KW-0808">Transferase</keyword>
<dbReference type="GO" id="GO:0016757">
    <property type="term" value="F:glycosyltransferase activity"/>
    <property type="evidence" value="ECO:0007669"/>
    <property type="project" value="UniProtKB-KW"/>
</dbReference>
<accession>A0A4R7J5W7</accession>
<comment type="caution">
    <text evidence="2">The sequence shown here is derived from an EMBL/GenBank/DDBJ whole genome shotgun (WGS) entry which is preliminary data.</text>
</comment>
<proteinExistence type="predicted"/>
<evidence type="ECO:0000259" key="1">
    <source>
        <dbReference type="Pfam" id="PF00156"/>
    </source>
</evidence>
<dbReference type="AlphaFoldDB" id="A0A4R7J5W7"/>
<dbReference type="InterPro" id="IPR029057">
    <property type="entry name" value="PRTase-like"/>
</dbReference>
<sequence length="190" mass="20518">MHETTQSVQIGSWTAELPVIPISDTRAITLLMTIDHGVRFIETVGAELAERFRDDRIDIVATAATLGIPLAVEVSRALGLDDYLVLQKSRKVHLKDALRATLTSITSHGKQELMLDRARLDAVRGRRVLFVDDVISTGSSAVAALDLLHSAGGDVVGAGFLLQEEDAGADEVQARGVRLVTLGRISLREL</sequence>
<protein>
    <submittedName>
        <fullName evidence="2">Adenine phosphoribosyltransferase</fullName>
    </submittedName>
</protein>
<dbReference type="InterPro" id="IPR000836">
    <property type="entry name" value="PRTase_dom"/>
</dbReference>
<reference evidence="2 3" key="1">
    <citation type="submission" date="2019-03" db="EMBL/GenBank/DDBJ databases">
        <title>Genomic Encyclopedia of Archaeal and Bacterial Type Strains, Phase II (KMG-II): from individual species to whole genera.</title>
        <authorList>
            <person name="Goeker M."/>
        </authorList>
    </citation>
    <scope>NUCLEOTIDE SEQUENCE [LARGE SCALE GENOMIC DNA]</scope>
    <source>
        <strain evidence="2 3">DSM 24323</strain>
    </source>
</reference>
<dbReference type="PANTHER" id="PTHR43218">
    <property type="entry name" value="PHOSPHORIBOSYLTRANSFERASE-RELATED"/>
    <property type="match status" value="1"/>
</dbReference>
<evidence type="ECO:0000313" key="3">
    <source>
        <dbReference type="Proteomes" id="UP000295371"/>
    </source>
</evidence>
<dbReference type="CDD" id="cd06223">
    <property type="entry name" value="PRTases_typeI"/>
    <property type="match status" value="1"/>
</dbReference>
<keyword evidence="2" id="KW-0328">Glycosyltransferase</keyword>